<proteinExistence type="predicted"/>
<evidence type="ECO:0000313" key="1">
    <source>
        <dbReference type="EMBL" id="KKK62494.1"/>
    </source>
</evidence>
<organism evidence="1">
    <name type="scientific">marine sediment metagenome</name>
    <dbReference type="NCBI Taxonomy" id="412755"/>
    <lineage>
        <taxon>unclassified sequences</taxon>
        <taxon>metagenomes</taxon>
        <taxon>ecological metagenomes</taxon>
    </lineage>
</organism>
<dbReference type="AlphaFoldDB" id="A0A0F8Z7W6"/>
<sequence length="94" mass="10912">MEDISSSANKTSNTDKVEVLIFTTKFKIQGYIHLLFKDSYRGRLSDHLNSDRMPSFFPVTEANMYDFDGQEVLKNETIMVNRAHIEAVMEMDEE</sequence>
<dbReference type="Pfam" id="PF20660">
    <property type="entry name" value="DUF6812"/>
    <property type="match status" value="1"/>
</dbReference>
<dbReference type="EMBL" id="LAZR01061965">
    <property type="protein sequence ID" value="KKK62494.1"/>
    <property type="molecule type" value="Genomic_DNA"/>
</dbReference>
<dbReference type="InterPro" id="IPR049210">
    <property type="entry name" value="DUF6812"/>
</dbReference>
<protein>
    <submittedName>
        <fullName evidence="1">Uncharacterized protein</fullName>
    </submittedName>
</protein>
<accession>A0A0F8Z7W6</accession>
<gene>
    <name evidence="1" type="ORF">LCGC14_3003750</name>
</gene>
<feature type="non-terminal residue" evidence="1">
    <location>
        <position position="94"/>
    </location>
</feature>
<reference evidence="1" key="1">
    <citation type="journal article" date="2015" name="Nature">
        <title>Complex archaea that bridge the gap between prokaryotes and eukaryotes.</title>
        <authorList>
            <person name="Spang A."/>
            <person name="Saw J.H."/>
            <person name="Jorgensen S.L."/>
            <person name="Zaremba-Niedzwiedzka K."/>
            <person name="Martijn J."/>
            <person name="Lind A.E."/>
            <person name="van Eijk R."/>
            <person name="Schleper C."/>
            <person name="Guy L."/>
            <person name="Ettema T.J."/>
        </authorList>
    </citation>
    <scope>NUCLEOTIDE SEQUENCE</scope>
</reference>
<name>A0A0F8Z7W6_9ZZZZ</name>
<comment type="caution">
    <text evidence="1">The sequence shown here is derived from an EMBL/GenBank/DDBJ whole genome shotgun (WGS) entry which is preliminary data.</text>
</comment>